<evidence type="ECO:0000313" key="4">
    <source>
        <dbReference type="Proteomes" id="UP000000598"/>
    </source>
</evidence>
<dbReference type="Pfam" id="PF12222">
    <property type="entry name" value="PNGaseA"/>
    <property type="match status" value="1"/>
</dbReference>
<evidence type="ECO:0000256" key="1">
    <source>
        <dbReference type="SAM" id="Phobius"/>
    </source>
</evidence>
<dbReference type="GeneID" id="2893727"/>
<keyword evidence="4" id="KW-1185">Reference proteome</keyword>
<keyword evidence="1" id="KW-1133">Transmembrane helix</keyword>
<reference evidence="3 4" key="1">
    <citation type="journal article" date="2004" name="Nature">
        <title>Genome evolution in yeasts.</title>
        <authorList>
            <consortium name="Genolevures"/>
            <person name="Dujon B."/>
            <person name="Sherman D."/>
            <person name="Fischer G."/>
            <person name="Durrens P."/>
            <person name="Casaregola S."/>
            <person name="Lafontaine I."/>
            <person name="de Montigny J."/>
            <person name="Marck C."/>
            <person name="Neuveglise C."/>
            <person name="Talla E."/>
            <person name="Goffard N."/>
            <person name="Frangeul L."/>
            <person name="Aigle M."/>
            <person name="Anthouard V."/>
            <person name="Babour A."/>
            <person name="Barbe V."/>
            <person name="Barnay S."/>
            <person name="Blanchin S."/>
            <person name="Beckerich J.M."/>
            <person name="Beyne E."/>
            <person name="Bleykasten C."/>
            <person name="Boisrame A."/>
            <person name="Boyer J."/>
            <person name="Cattolico L."/>
            <person name="Confanioleri F."/>
            <person name="de Daruvar A."/>
            <person name="Despons L."/>
            <person name="Fabre E."/>
            <person name="Fairhead C."/>
            <person name="Ferry-Dumazet H."/>
            <person name="Groppi A."/>
            <person name="Hantraye F."/>
            <person name="Hennequin C."/>
            <person name="Jauniaux N."/>
            <person name="Joyet P."/>
            <person name="Kachouri R."/>
            <person name="Kerrest A."/>
            <person name="Koszul R."/>
            <person name="Lemaire M."/>
            <person name="Lesur I."/>
            <person name="Ma L."/>
            <person name="Muller H."/>
            <person name="Nicaud J.M."/>
            <person name="Nikolski M."/>
            <person name="Oztas S."/>
            <person name="Ozier-Kalogeropoulos O."/>
            <person name="Pellenz S."/>
            <person name="Potier S."/>
            <person name="Richard G.F."/>
            <person name="Straub M.L."/>
            <person name="Suleau A."/>
            <person name="Swennene D."/>
            <person name="Tekaia F."/>
            <person name="Wesolowski-Louvel M."/>
            <person name="Westhof E."/>
            <person name="Wirth B."/>
            <person name="Zeniou-Meyer M."/>
            <person name="Zivanovic I."/>
            <person name="Bolotin-Fukuhara M."/>
            <person name="Thierry A."/>
            <person name="Bouchier C."/>
            <person name="Caudron B."/>
            <person name="Scarpelli C."/>
            <person name="Gaillardin C."/>
            <person name="Weissenbach J."/>
            <person name="Wincker P."/>
            <person name="Souciet J.L."/>
        </authorList>
    </citation>
    <scope>NUCLEOTIDE SEQUENCE [LARGE SCALE GENOMIC DNA]</scope>
    <source>
        <strain evidence="4">ATCC 8585 / CBS 2359 / DSM 70799 / NBRC 1267 / NRRL Y-1140 / WM37</strain>
    </source>
</reference>
<evidence type="ECO:0000259" key="2">
    <source>
        <dbReference type="Pfam" id="PF12222"/>
    </source>
</evidence>
<dbReference type="Proteomes" id="UP000000598">
    <property type="component" value="Chromosome E"/>
</dbReference>
<dbReference type="RefSeq" id="XP_454639.1">
    <property type="nucleotide sequence ID" value="XM_454639.1"/>
</dbReference>
<organism evidence="3 4">
    <name type="scientific">Kluyveromyces lactis (strain ATCC 8585 / CBS 2359 / DSM 70799 / NBRC 1267 / NRRL Y-1140 / WM37)</name>
    <name type="common">Yeast</name>
    <name type="synonym">Candida sphaerica</name>
    <dbReference type="NCBI Taxonomy" id="284590"/>
    <lineage>
        <taxon>Eukaryota</taxon>
        <taxon>Fungi</taxon>
        <taxon>Dikarya</taxon>
        <taxon>Ascomycota</taxon>
        <taxon>Saccharomycotina</taxon>
        <taxon>Saccharomycetes</taxon>
        <taxon>Saccharomycetales</taxon>
        <taxon>Saccharomycetaceae</taxon>
        <taxon>Kluyveromyces</taxon>
    </lineage>
</organism>
<keyword evidence="1" id="KW-0812">Transmembrane</keyword>
<evidence type="ECO:0000313" key="3">
    <source>
        <dbReference type="EMBL" id="CAG99726.1"/>
    </source>
</evidence>
<accession>Q6CN50</accession>
<protein>
    <submittedName>
        <fullName evidence="3">KLLA0E15291p</fullName>
    </submittedName>
</protein>
<dbReference type="InterPro" id="IPR021102">
    <property type="entry name" value="PNGase_A"/>
</dbReference>
<dbReference type="InParanoid" id="Q6CN50"/>
<dbReference type="PaxDb" id="284590-Q6CN50"/>
<dbReference type="eggNOG" id="ENOG502QSXK">
    <property type="taxonomic scope" value="Eukaryota"/>
</dbReference>
<dbReference type="EMBL" id="CR382125">
    <property type="protein sequence ID" value="CAG99726.1"/>
    <property type="molecule type" value="Genomic_DNA"/>
</dbReference>
<dbReference type="InterPro" id="IPR056948">
    <property type="entry name" value="PNGaseA_N"/>
</dbReference>
<dbReference type="AlphaFoldDB" id="Q6CN50"/>
<name>Q6CN50_KLULA</name>
<proteinExistence type="predicted"/>
<gene>
    <name evidence="3" type="ORF">KLLA0_E15291g</name>
</gene>
<dbReference type="HOGENOM" id="CLU_008372_1_0_1"/>
<feature type="transmembrane region" description="Helical" evidence="1">
    <location>
        <begin position="65"/>
        <end position="83"/>
    </location>
</feature>
<keyword evidence="1" id="KW-0472">Membrane</keyword>
<feature type="domain" description="Peptide N-acetyl-beta-D-glucosaminyl asparaginase amidase A N-terminal" evidence="2">
    <location>
        <begin position="121"/>
        <end position="462"/>
    </location>
</feature>
<dbReference type="PANTHER" id="PTHR31104">
    <property type="entry name" value="PEPTIDE-N4-(N-ACETYL-BETA-GLUCOSAMINYL)ASPARAGINE AMIDASE A PROTEIN"/>
    <property type="match status" value="1"/>
</dbReference>
<sequence>MGTKGNEMNIWNQMVCEDKKPKSTDAGEPPAYIESIDAEKDTGYWKYDVEKNESGNDGKRKKTRFVKFFHFFLALSLLLFGYHKGLFFGNFSCNHHQLDVHPDVETSFEITIKQLPLHDPVHTEHLLSYSFGDSWGHPAQASFKPYTGSPYNKIILELSTNITGIQHDRLGHIFINNVTVWRTSTVEPYDEATIVSESSKDITQYISLFQDSDDPLELIFQLDNIVTNKQTGVFNVELKLHYYYEHTAKHGTDETATDFFYHYAAAPPSRVLPLVGDKKRRTPLLYYPISSHSNPRWRRSLEDFAAHEDDLEHAILEVFISGNAAEEFWYGNVLDKYVSKFKNGLREVMGHGPLRALKVFLYDGEHDYLVSTVIPTPVIYTGGFSPALWRPCVGIDAFDLESLFVDLTPFIPLLKDGKPWELQMEIVSSLDDKYKSTIGENWIISGNIKQWTNPASSINHKELKSNIFDSTFDINVVDRNPSHLHQAVNATTKNEVASLLYLEDKPYVLSHTYHNEFVSNLTFYDDGNDEHTVVNLEKYNIISLYENASYGVADPIISLVDKASWNLVGSVRMLDIDVSKSELSYKATVGRTVDRLKYIKDYTSGEEFVIDNSEDIFNYLRKHDSTPHMVINALQGSQIGSSEFTLSPSGNHGSGDSVHNVRVVSEFPIKEHYKRDVIVSDNSVVFDVVKRDL</sequence>
<dbReference type="KEGG" id="kla:KLLA0_E15291g"/>
<dbReference type="OMA" id="LWRPCVG"/>